<dbReference type="PANTHER" id="PTHR43775">
    <property type="entry name" value="FATTY ACID SYNTHASE"/>
    <property type="match status" value="1"/>
</dbReference>
<dbReference type="InterPro" id="IPR016035">
    <property type="entry name" value="Acyl_Trfase/lysoPLipase"/>
</dbReference>
<evidence type="ECO:0000256" key="2">
    <source>
        <dbReference type="ARBA" id="ARBA00023268"/>
    </source>
</evidence>
<evidence type="ECO:0000259" key="3">
    <source>
        <dbReference type="SMART" id="SM00827"/>
    </source>
</evidence>
<comment type="caution">
    <text evidence="4">The sequence shown here is derived from an EMBL/GenBank/DDBJ whole genome shotgun (WGS) entry which is preliminary data.</text>
</comment>
<dbReference type="SUPFAM" id="SSF52151">
    <property type="entry name" value="FabD/lysophospholipase-like"/>
    <property type="match status" value="1"/>
</dbReference>
<dbReference type="EMBL" id="JANIAA010000266">
    <property type="protein sequence ID" value="MCQ8195704.1"/>
    <property type="molecule type" value="Genomic_DNA"/>
</dbReference>
<keyword evidence="2" id="KW-0511">Multifunctional enzyme</keyword>
<keyword evidence="4" id="KW-0012">Acyltransferase</keyword>
<evidence type="ECO:0000256" key="1">
    <source>
        <dbReference type="ARBA" id="ARBA00022679"/>
    </source>
</evidence>
<dbReference type="Proteomes" id="UP001204746">
    <property type="component" value="Unassembled WGS sequence"/>
</dbReference>
<accession>A0ABT1VFW1</accession>
<evidence type="ECO:0000313" key="5">
    <source>
        <dbReference type="Proteomes" id="UP001204746"/>
    </source>
</evidence>
<dbReference type="SMART" id="SM00827">
    <property type="entry name" value="PKS_AT"/>
    <property type="match status" value="1"/>
</dbReference>
<keyword evidence="5" id="KW-1185">Reference proteome</keyword>
<sequence length="110" mass="11933">KLAFLFTGQGSQRLGMGRELYDAYPVFAEALDAVCDELDQYLERPLKTVLFGEDAEALDRTGFTQPALFAVEVALFRLVSEAWGLRPDFLSGHSIGELAAAHVAGVLSLA</sequence>
<feature type="non-terminal residue" evidence="4">
    <location>
        <position position="1"/>
    </location>
</feature>
<keyword evidence="1" id="KW-0808">Transferase</keyword>
<proteinExistence type="predicted"/>
<dbReference type="Gene3D" id="3.40.366.10">
    <property type="entry name" value="Malonyl-Coenzyme A Acyl Carrier Protein, domain 2"/>
    <property type="match status" value="1"/>
</dbReference>
<feature type="domain" description="Malonyl-CoA:ACP transacylase (MAT)" evidence="3">
    <location>
        <begin position="5"/>
        <end position="110"/>
    </location>
</feature>
<feature type="non-terminal residue" evidence="4">
    <location>
        <position position="110"/>
    </location>
</feature>
<protein>
    <submittedName>
        <fullName evidence="4">Acyltransferase domain-containing protein</fullName>
    </submittedName>
</protein>
<gene>
    <name evidence="4" type="ORF">NP777_47380</name>
</gene>
<dbReference type="InterPro" id="IPR001227">
    <property type="entry name" value="Ac_transferase_dom_sf"/>
</dbReference>
<dbReference type="RefSeq" id="WP_256656400.1">
    <property type="nucleotide sequence ID" value="NZ_JANIAA010000266.1"/>
</dbReference>
<dbReference type="PANTHER" id="PTHR43775:SF51">
    <property type="entry name" value="INACTIVE PHENOLPHTHIOCEROL SYNTHESIS POLYKETIDE SYNTHASE TYPE I PKS1-RELATED"/>
    <property type="match status" value="1"/>
</dbReference>
<organism evidence="4 5">
    <name type="scientific">Streptomyces rugosispiralis</name>
    <dbReference type="NCBI Taxonomy" id="2967341"/>
    <lineage>
        <taxon>Bacteria</taxon>
        <taxon>Bacillati</taxon>
        <taxon>Actinomycetota</taxon>
        <taxon>Actinomycetes</taxon>
        <taxon>Kitasatosporales</taxon>
        <taxon>Streptomycetaceae</taxon>
        <taxon>Streptomyces</taxon>
    </lineage>
</organism>
<name>A0ABT1VFW1_9ACTN</name>
<dbReference type="InterPro" id="IPR050091">
    <property type="entry name" value="PKS_NRPS_Biosynth_Enz"/>
</dbReference>
<reference evidence="4 5" key="1">
    <citation type="submission" date="2022-07" db="EMBL/GenBank/DDBJ databases">
        <authorList>
            <person name="Phongsopitanun W."/>
            <person name="Tanasupawat S."/>
        </authorList>
    </citation>
    <scope>NUCLEOTIDE SEQUENCE [LARGE SCALE GENOMIC DNA]</scope>
    <source>
        <strain evidence="4 5">RCU-064</strain>
    </source>
</reference>
<dbReference type="Pfam" id="PF00698">
    <property type="entry name" value="Acyl_transf_1"/>
    <property type="match status" value="1"/>
</dbReference>
<dbReference type="GO" id="GO:0016746">
    <property type="term" value="F:acyltransferase activity"/>
    <property type="evidence" value="ECO:0007669"/>
    <property type="project" value="UniProtKB-KW"/>
</dbReference>
<dbReference type="InterPro" id="IPR014043">
    <property type="entry name" value="Acyl_transferase_dom"/>
</dbReference>
<evidence type="ECO:0000313" key="4">
    <source>
        <dbReference type="EMBL" id="MCQ8195704.1"/>
    </source>
</evidence>